<proteinExistence type="inferred from homology"/>
<name>A0ABQ8IRQ3_DERPT</name>
<reference evidence="7 8" key="2">
    <citation type="journal article" date="2022" name="Mol. Biol. Evol.">
        <title>Comparative Genomics Reveals Insights into the Divergent Evolution of Astigmatic Mites and Household Pest Adaptations.</title>
        <authorList>
            <person name="Xiong Q."/>
            <person name="Wan A.T."/>
            <person name="Liu X."/>
            <person name="Fung C.S."/>
            <person name="Xiao X."/>
            <person name="Malainual N."/>
            <person name="Hou J."/>
            <person name="Wang L."/>
            <person name="Wang M."/>
            <person name="Yang K.Y."/>
            <person name="Cui Y."/>
            <person name="Leung E.L."/>
            <person name="Nong W."/>
            <person name="Shin S.K."/>
            <person name="Au S.W."/>
            <person name="Jeong K.Y."/>
            <person name="Chew F.T."/>
            <person name="Hui J.H."/>
            <person name="Leung T.F."/>
            <person name="Tungtrongchitr A."/>
            <person name="Zhong N."/>
            <person name="Liu Z."/>
            <person name="Tsui S.K."/>
        </authorList>
    </citation>
    <scope>NUCLEOTIDE SEQUENCE [LARGE SCALE GENOMIC DNA]</scope>
    <source>
        <strain evidence="7">Derp</strain>
    </source>
</reference>
<organism evidence="7 8">
    <name type="scientific">Dermatophagoides pteronyssinus</name>
    <name type="common">European house dust mite</name>
    <dbReference type="NCBI Taxonomy" id="6956"/>
    <lineage>
        <taxon>Eukaryota</taxon>
        <taxon>Metazoa</taxon>
        <taxon>Ecdysozoa</taxon>
        <taxon>Arthropoda</taxon>
        <taxon>Chelicerata</taxon>
        <taxon>Arachnida</taxon>
        <taxon>Acari</taxon>
        <taxon>Acariformes</taxon>
        <taxon>Sarcoptiformes</taxon>
        <taxon>Astigmata</taxon>
        <taxon>Psoroptidia</taxon>
        <taxon>Analgoidea</taxon>
        <taxon>Pyroglyphidae</taxon>
        <taxon>Dermatophagoidinae</taxon>
        <taxon>Dermatophagoides</taxon>
    </lineage>
</organism>
<evidence type="ECO:0000256" key="4">
    <source>
        <dbReference type="ARBA" id="ARBA00022490"/>
    </source>
</evidence>
<dbReference type="PANTHER" id="PTHR46321">
    <property type="entry name" value="KIF1-BINDING PROTEIN"/>
    <property type="match status" value="1"/>
</dbReference>
<comment type="subcellular location">
    <subcellularLocation>
        <location evidence="1">Cytoplasm</location>
        <location evidence="1">Cytoskeleton</location>
    </subcellularLocation>
</comment>
<keyword evidence="6" id="KW-0175">Coiled coil</keyword>
<evidence type="ECO:0000256" key="5">
    <source>
        <dbReference type="ARBA" id="ARBA00023212"/>
    </source>
</evidence>
<evidence type="ECO:0000256" key="6">
    <source>
        <dbReference type="SAM" id="Coils"/>
    </source>
</evidence>
<comment type="similarity">
    <text evidence="2">Belongs to the KIF-binding protein family.</text>
</comment>
<dbReference type="InterPro" id="IPR022083">
    <property type="entry name" value="KBP"/>
</dbReference>
<evidence type="ECO:0000256" key="1">
    <source>
        <dbReference type="ARBA" id="ARBA00004245"/>
    </source>
</evidence>
<keyword evidence="4" id="KW-0963">Cytoplasm</keyword>
<evidence type="ECO:0000256" key="2">
    <source>
        <dbReference type="ARBA" id="ARBA00010305"/>
    </source>
</evidence>
<keyword evidence="8" id="KW-1185">Reference proteome</keyword>
<evidence type="ECO:0000313" key="7">
    <source>
        <dbReference type="EMBL" id="KAH9413000.1"/>
    </source>
</evidence>
<sequence length="640" mass="76293">MALSFNDWLLSVRQTFDKLSDDEFPHNVLKSLENLSKQSDNIVVDDQKSDRYWLLLWYIHLKIYKIFCKLGDFVFARIFLGKCQEILHKQFPFFGLIIFPNDDDQSIPPSSDTSMRNSFAGLLIDFLNQIISQTFNDDMNKNSHLISCYIKEVESIYDEWNNQNPHPAFIGFDDILKLDDHIIDLNQIIDSFTRELDDDDPKRMNNNFLTTMELAAQFYQAIEMAEESAHYCLKSLMLQYPLLNTKLTKIDHIDWALNMATLSQYYAGQNQFESACHMMACARKVLDETNEQVKQNEMESFKKAHADLDIIEVKYCLMIFDESRELIDKPDYKIPTKSIQPEKIFSHDPDVIKMEEQFPKFPIRDYQQAKKAYQYALAAIERAKKFFTINERCSDHINCIFDHSSIHGSMLSFLDDIDSRCKMNKRRIDLFEGLLKEISPDHFIKYYRKLLYELGDLYSNQVSLKMEQYEQNYLQQQQEIQNIRSNEKEMISIEQEIKTKLRFDNERNIPAMKKVNILIQKSIIYFYRFLSSFNEFNSDKLKKIPKTIDELIQYQLPDKIKDDEYIKPILTAYMMIGKMYTNLYYINIDQRKQQWTIGGKYYSELKSYLDRNVEHREKYFQQYYQQLLELLELIQIQLNK</sequence>
<keyword evidence="5" id="KW-0206">Cytoskeleton</keyword>
<gene>
    <name evidence="7" type="ORF">DERP_013982</name>
</gene>
<accession>A0ABQ8IRQ3</accession>
<dbReference type="Pfam" id="PF12309">
    <property type="entry name" value="KBP_C"/>
    <property type="match status" value="2"/>
</dbReference>
<reference evidence="7 8" key="1">
    <citation type="journal article" date="2018" name="J. Allergy Clin. Immunol.">
        <title>High-quality assembly of Dermatophagoides pteronyssinus genome and transcriptome reveals a wide range of novel allergens.</title>
        <authorList>
            <person name="Liu X.Y."/>
            <person name="Yang K.Y."/>
            <person name="Wang M.Q."/>
            <person name="Kwok J.S."/>
            <person name="Zeng X."/>
            <person name="Yang Z."/>
            <person name="Xiao X.J."/>
            <person name="Lau C.P."/>
            <person name="Li Y."/>
            <person name="Huang Z.M."/>
            <person name="Ba J.G."/>
            <person name="Yim A.K."/>
            <person name="Ouyang C.Y."/>
            <person name="Ngai S.M."/>
            <person name="Chan T.F."/>
            <person name="Leung E.L."/>
            <person name="Liu L."/>
            <person name="Liu Z.G."/>
            <person name="Tsui S.K."/>
        </authorList>
    </citation>
    <scope>NUCLEOTIDE SEQUENCE [LARGE SCALE GENOMIC DNA]</scope>
    <source>
        <strain evidence="7">Derp</strain>
    </source>
</reference>
<evidence type="ECO:0000313" key="8">
    <source>
        <dbReference type="Proteomes" id="UP000887458"/>
    </source>
</evidence>
<dbReference type="Proteomes" id="UP000887458">
    <property type="component" value="Unassembled WGS sequence"/>
</dbReference>
<protein>
    <recommendedName>
        <fullName evidence="3">KIF-binding protein</fullName>
    </recommendedName>
</protein>
<dbReference type="PANTHER" id="PTHR46321:SF1">
    <property type="entry name" value="KIF-BINDING PROTEIN"/>
    <property type="match status" value="1"/>
</dbReference>
<comment type="caution">
    <text evidence="7">The sequence shown here is derived from an EMBL/GenBank/DDBJ whole genome shotgun (WGS) entry which is preliminary data.</text>
</comment>
<evidence type="ECO:0000256" key="3">
    <source>
        <dbReference type="ARBA" id="ARBA00016840"/>
    </source>
</evidence>
<dbReference type="EMBL" id="NJHN03000124">
    <property type="protein sequence ID" value="KAH9413000.1"/>
    <property type="molecule type" value="Genomic_DNA"/>
</dbReference>
<feature type="coiled-coil region" evidence="6">
    <location>
        <begin position="459"/>
        <end position="486"/>
    </location>
</feature>